<gene>
    <name evidence="1" type="ORF">J2W36_004882</name>
</gene>
<keyword evidence="2" id="KW-1185">Reference proteome</keyword>
<sequence length="319" mass="32139">MTASNFLVLGKPVFGAKLFVDSSKVAPAFPSIYEPTALEHWIFGADNPSMLGRMYGLPMARNCVITVGAGGTGYTTAPTVTLTGGDGVGMTAAAVVAAGVVTAVYVTDPGTTPYTTPPTVSFGGPGTGATATAAIAAAPTQGAGFLTTGAGRAGLMSPISEASAQTICAVVRAPGPTDSAMLLGNLTRNAADGGVSIFCEAGNVHKANVRGLVTPNLANPPGMVPGSSWLFVMLSYDGNICTAQLGGAVASTTTSGTRLATTPPRKLGAGNLYYQDALFQSPGVFAEWIPHAGKFTPSQGMAAYGRAKQRGLTRGIVLM</sequence>
<dbReference type="Proteomes" id="UP001226867">
    <property type="component" value="Unassembled WGS sequence"/>
</dbReference>
<name>A0ABT9SE10_9BURK</name>
<evidence type="ECO:0000313" key="1">
    <source>
        <dbReference type="EMBL" id="MDP9902605.1"/>
    </source>
</evidence>
<dbReference type="RefSeq" id="WP_307692341.1">
    <property type="nucleotide sequence ID" value="NZ_JAUSRO010000020.1"/>
</dbReference>
<evidence type="ECO:0000313" key="2">
    <source>
        <dbReference type="Proteomes" id="UP001226867"/>
    </source>
</evidence>
<organism evidence="1 2">
    <name type="scientific">Variovorax ginsengisoli</name>
    <dbReference type="NCBI Taxonomy" id="363844"/>
    <lineage>
        <taxon>Bacteria</taxon>
        <taxon>Pseudomonadati</taxon>
        <taxon>Pseudomonadota</taxon>
        <taxon>Betaproteobacteria</taxon>
        <taxon>Burkholderiales</taxon>
        <taxon>Comamonadaceae</taxon>
        <taxon>Variovorax</taxon>
    </lineage>
</organism>
<comment type="caution">
    <text evidence="1">The sequence shown here is derived from an EMBL/GenBank/DDBJ whole genome shotgun (WGS) entry which is preliminary data.</text>
</comment>
<reference evidence="1 2" key="1">
    <citation type="submission" date="2023-07" db="EMBL/GenBank/DDBJ databases">
        <title>Sorghum-associated microbial communities from plants grown in Nebraska, USA.</title>
        <authorList>
            <person name="Schachtman D."/>
        </authorList>
    </citation>
    <scope>NUCLEOTIDE SEQUENCE [LARGE SCALE GENOMIC DNA]</scope>
    <source>
        <strain evidence="1 2">DS1607</strain>
    </source>
</reference>
<dbReference type="EMBL" id="JAUSRO010000020">
    <property type="protein sequence ID" value="MDP9902605.1"/>
    <property type="molecule type" value="Genomic_DNA"/>
</dbReference>
<accession>A0ABT9SE10</accession>
<protein>
    <submittedName>
        <fullName evidence="1">Uncharacterized protein</fullName>
    </submittedName>
</protein>
<proteinExistence type="predicted"/>